<organism evidence="1 2">
    <name type="scientific">Motilimonas cestriensis</name>
    <dbReference type="NCBI Taxonomy" id="2742685"/>
    <lineage>
        <taxon>Bacteria</taxon>
        <taxon>Pseudomonadati</taxon>
        <taxon>Pseudomonadota</taxon>
        <taxon>Gammaproteobacteria</taxon>
        <taxon>Alteromonadales</taxon>
        <taxon>Alteromonadales genera incertae sedis</taxon>
        <taxon>Motilimonas</taxon>
    </lineage>
</organism>
<accession>A0ABS8W7W5</accession>
<evidence type="ECO:0000313" key="1">
    <source>
        <dbReference type="EMBL" id="MCE2595079.1"/>
    </source>
</evidence>
<gene>
    <name evidence="1" type="ORF">K6Y31_09640</name>
</gene>
<dbReference type="Pfam" id="PF14056">
    <property type="entry name" value="DUF4250"/>
    <property type="match status" value="1"/>
</dbReference>
<keyword evidence="2" id="KW-1185">Reference proteome</keyword>
<dbReference type="InterPro" id="IPR025346">
    <property type="entry name" value="DUF4250"/>
</dbReference>
<dbReference type="EMBL" id="JAIMJA010000008">
    <property type="protein sequence ID" value="MCE2595079.1"/>
    <property type="molecule type" value="Genomic_DNA"/>
</dbReference>
<comment type="caution">
    <text evidence="1">The sequence shown here is derived from an EMBL/GenBank/DDBJ whole genome shotgun (WGS) entry which is preliminary data.</text>
</comment>
<evidence type="ECO:0000313" key="2">
    <source>
        <dbReference type="Proteomes" id="UP001201273"/>
    </source>
</evidence>
<name>A0ABS8W7W5_9GAMM</name>
<protein>
    <submittedName>
        <fullName evidence="1">DUF4250 domain-containing protein</fullName>
    </submittedName>
</protein>
<sequence>MDLSRFHMMDSHILLSIVNEQLRIECENLEDLVGLFDIPRDGLEQKLSSIGYQYDFLSNQFKAK</sequence>
<reference evidence="1 2" key="1">
    <citation type="journal article" date="2022" name="Environ. Microbiol. Rep.">
        <title>Eco-phylogenetic analyses reveal divergent evolution of vitamin B12 metabolism in the marine bacterial family 'Psychromonadaceae'.</title>
        <authorList>
            <person name="Jin X."/>
            <person name="Yang Y."/>
            <person name="Cao H."/>
            <person name="Gao B."/>
            <person name="Zhao Z."/>
        </authorList>
    </citation>
    <scope>NUCLEOTIDE SEQUENCE [LARGE SCALE GENOMIC DNA]</scope>
    <source>
        <strain evidence="1 2">MKS20</strain>
    </source>
</reference>
<proteinExistence type="predicted"/>
<dbReference type="Proteomes" id="UP001201273">
    <property type="component" value="Unassembled WGS sequence"/>
</dbReference>